<dbReference type="Proteomes" id="UP000244890">
    <property type="component" value="Chromosome"/>
</dbReference>
<dbReference type="RefSeq" id="WP_108910669.1">
    <property type="nucleotide sequence ID" value="NZ_CP021886.1"/>
</dbReference>
<proteinExistence type="predicted"/>
<keyword evidence="1" id="KW-0472">Membrane</keyword>
<keyword evidence="1" id="KW-0812">Transmembrane</keyword>
<accession>A0A2U8FCC6</accession>
<gene>
    <name evidence="2" type="ORF">CDV25_02735</name>
</gene>
<dbReference type="OrthoDB" id="5325719at2"/>
<evidence type="ECO:0000256" key="1">
    <source>
        <dbReference type="SAM" id="Phobius"/>
    </source>
</evidence>
<dbReference type="AlphaFoldDB" id="A0A2U8FCC6"/>
<name>A0A2U8FCC6_9HELI</name>
<organism evidence="2 3">
    <name type="scientific">Helicobacter apodemus</name>
    <dbReference type="NCBI Taxonomy" id="135569"/>
    <lineage>
        <taxon>Bacteria</taxon>
        <taxon>Pseudomonadati</taxon>
        <taxon>Campylobacterota</taxon>
        <taxon>Epsilonproteobacteria</taxon>
        <taxon>Campylobacterales</taxon>
        <taxon>Helicobacteraceae</taxon>
        <taxon>Helicobacter</taxon>
    </lineage>
</organism>
<dbReference type="EMBL" id="CP021886">
    <property type="protein sequence ID" value="AWI33796.1"/>
    <property type="molecule type" value="Genomic_DNA"/>
</dbReference>
<sequence length="92" mass="10621">MKWFKWVLFGILTAGIGFWIYKLCKRDSETNLSLDSFAEGYTNGFSAISSPTAPKKYGQITQEIQQKQIQAYKQINANHKEQRTKLKTLTNE</sequence>
<feature type="transmembrane region" description="Helical" evidence="1">
    <location>
        <begin position="6"/>
        <end position="24"/>
    </location>
</feature>
<protein>
    <submittedName>
        <fullName evidence="2">Uncharacterized protein</fullName>
    </submittedName>
</protein>
<evidence type="ECO:0000313" key="3">
    <source>
        <dbReference type="Proteomes" id="UP000244890"/>
    </source>
</evidence>
<reference evidence="2 3" key="1">
    <citation type="submission" date="2017-06" db="EMBL/GenBank/DDBJ databases">
        <title>Complete genome of Helicobacter apodemus.</title>
        <authorList>
            <person name="Cho S."/>
        </authorList>
    </citation>
    <scope>NUCLEOTIDE SEQUENCE [LARGE SCALE GENOMIC DNA]</scope>
    <source>
        <strain evidence="3">SNUVETPUB-15-01</strain>
    </source>
</reference>
<dbReference type="KEGG" id="had:CDV25_02735"/>
<keyword evidence="1" id="KW-1133">Transmembrane helix</keyword>
<evidence type="ECO:0000313" key="2">
    <source>
        <dbReference type="EMBL" id="AWI33796.1"/>
    </source>
</evidence>